<feature type="non-terminal residue" evidence="6">
    <location>
        <position position="145"/>
    </location>
</feature>
<dbReference type="EMBL" id="ML004467">
    <property type="protein sequence ID" value="RKP30073.1"/>
    <property type="molecule type" value="Genomic_DNA"/>
</dbReference>
<dbReference type="Proteomes" id="UP000268321">
    <property type="component" value="Unassembled WGS sequence"/>
</dbReference>
<reference evidence="7" key="1">
    <citation type="journal article" date="2018" name="Nat. Microbiol.">
        <title>Leveraging single-cell genomics to expand the fungal tree of life.</title>
        <authorList>
            <person name="Ahrendt S.R."/>
            <person name="Quandt C.A."/>
            <person name="Ciobanu D."/>
            <person name="Clum A."/>
            <person name="Salamov A."/>
            <person name="Andreopoulos B."/>
            <person name="Cheng J.F."/>
            <person name="Woyke T."/>
            <person name="Pelin A."/>
            <person name="Henrissat B."/>
            <person name="Reynolds N.K."/>
            <person name="Benny G.L."/>
            <person name="Smith M.E."/>
            <person name="James T.Y."/>
            <person name="Grigoriev I.V."/>
        </authorList>
    </citation>
    <scope>NUCLEOTIDE SEQUENCE [LARGE SCALE GENOMIC DNA]</scope>
    <source>
        <strain evidence="7">Baker2002</strain>
    </source>
</reference>
<name>A0A4P9ZBA6_9ASCO</name>
<evidence type="ECO:0000259" key="5">
    <source>
        <dbReference type="PROSITE" id="PS51792"/>
    </source>
</evidence>
<dbReference type="InterPro" id="IPR034751">
    <property type="entry name" value="Yippee"/>
</dbReference>
<evidence type="ECO:0000313" key="7">
    <source>
        <dbReference type="Proteomes" id="UP000268321"/>
    </source>
</evidence>
<sequence>MGLKITNFFANSSYEDGQTQIIVCTECLSHLCLSNLVISDKFWGQSGEAYLVDQLINVLRAMDDLETQMKTGLYVINKIKCQQCSSPLGWVYKKSHNISEAYKEGKFVIERKYIHLIPNNLATSFLAEQAKMLRRKRSSASTLVS</sequence>
<proteinExistence type="inferred from homology"/>
<dbReference type="Pfam" id="PF03226">
    <property type="entry name" value="Yippee-Mis18"/>
    <property type="match status" value="1"/>
</dbReference>
<feature type="domain" description="Yippee" evidence="5">
    <location>
        <begin position="20"/>
        <end position="118"/>
    </location>
</feature>
<evidence type="ECO:0000313" key="6">
    <source>
        <dbReference type="EMBL" id="RKP30073.1"/>
    </source>
</evidence>
<dbReference type="AlphaFoldDB" id="A0A4P9ZBA6"/>
<keyword evidence="7" id="KW-1185">Reference proteome</keyword>
<organism evidence="6 7">
    <name type="scientific">Metschnikowia bicuspidata</name>
    <dbReference type="NCBI Taxonomy" id="27322"/>
    <lineage>
        <taxon>Eukaryota</taxon>
        <taxon>Fungi</taxon>
        <taxon>Dikarya</taxon>
        <taxon>Ascomycota</taxon>
        <taxon>Saccharomycotina</taxon>
        <taxon>Pichiomycetes</taxon>
        <taxon>Metschnikowiaceae</taxon>
        <taxon>Metschnikowia</taxon>
    </lineage>
</organism>
<comment type="similarity">
    <text evidence="1 4">Belongs to the yippee family.</text>
</comment>
<keyword evidence="3" id="KW-0862">Zinc</keyword>
<evidence type="ECO:0000256" key="2">
    <source>
        <dbReference type="ARBA" id="ARBA00022723"/>
    </source>
</evidence>
<evidence type="ECO:0000256" key="1">
    <source>
        <dbReference type="ARBA" id="ARBA00005613"/>
    </source>
</evidence>
<dbReference type="OrthoDB" id="6407410at2759"/>
<accession>A0A4P9ZBA6</accession>
<evidence type="ECO:0000256" key="3">
    <source>
        <dbReference type="ARBA" id="ARBA00022833"/>
    </source>
</evidence>
<dbReference type="InterPro" id="IPR039058">
    <property type="entry name" value="Yippee_fam"/>
</dbReference>
<evidence type="ECO:0000256" key="4">
    <source>
        <dbReference type="RuleBase" id="RU110713"/>
    </source>
</evidence>
<dbReference type="PROSITE" id="PS51792">
    <property type="entry name" value="YIPPEE"/>
    <property type="match status" value="1"/>
</dbReference>
<dbReference type="PANTHER" id="PTHR13848">
    <property type="entry name" value="PROTEIN YIPPEE-LIKE CG15309-RELATED"/>
    <property type="match status" value="1"/>
</dbReference>
<protein>
    <recommendedName>
        <fullName evidence="4">Protein yippee-like</fullName>
    </recommendedName>
</protein>
<keyword evidence="2" id="KW-0479">Metal-binding</keyword>
<dbReference type="GO" id="GO:0046872">
    <property type="term" value="F:metal ion binding"/>
    <property type="evidence" value="ECO:0007669"/>
    <property type="project" value="UniProtKB-KW"/>
</dbReference>
<dbReference type="InterPro" id="IPR004910">
    <property type="entry name" value="Yippee/Mis18/Cereblon"/>
</dbReference>
<gene>
    <name evidence="6" type="ORF">METBISCDRAFT_11008</name>
</gene>